<protein>
    <submittedName>
        <fullName evidence="3">Proline-rich protein 4-like</fullName>
    </submittedName>
</protein>
<dbReference type="AlphaFoldDB" id="A0ABD1VK38"/>
<dbReference type="Proteomes" id="UP001604277">
    <property type="component" value="Unassembled WGS sequence"/>
</dbReference>
<keyword evidence="4" id="KW-1185">Reference proteome</keyword>
<gene>
    <name evidence="3" type="ORF">Fot_19106</name>
</gene>
<feature type="region of interest" description="Disordered" evidence="1">
    <location>
        <begin position="275"/>
        <end position="298"/>
    </location>
</feature>
<feature type="transmembrane region" description="Helical" evidence="2">
    <location>
        <begin position="45"/>
        <end position="65"/>
    </location>
</feature>
<dbReference type="EMBL" id="JBFOLJ010000005">
    <property type="protein sequence ID" value="KAL2537715.1"/>
    <property type="molecule type" value="Genomic_DNA"/>
</dbReference>
<accession>A0ABD1VK38</accession>
<dbReference type="PANTHER" id="PTHR33935:SF22">
    <property type="entry name" value="OS10G0149400 PROTEIN"/>
    <property type="match status" value="1"/>
</dbReference>
<dbReference type="Pfam" id="PF01190">
    <property type="entry name" value="Pollen_Ole_e_1"/>
    <property type="match status" value="1"/>
</dbReference>
<reference evidence="4" key="1">
    <citation type="submission" date="2024-07" db="EMBL/GenBank/DDBJ databases">
        <title>Two chromosome-level genome assemblies of Korean endemic species Abeliophyllum distichum and Forsythia ovata (Oleaceae).</title>
        <authorList>
            <person name="Jang H."/>
        </authorList>
    </citation>
    <scope>NUCLEOTIDE SEQUENCE [LARGE SCALE GENOMIC DNA]</scope>
</reference>
<sequence>MDYEFSEHYMIVLLRRKLRKIFEEDDYAPYMTGYSLLEFSKEFPMWVHSLICSLFFAFAVSFCYANDNKIEVVGIAECADCKESNIKSIPAFSGLHVTIDCKLKNGKVKRMGKGKLDEEGKFKVLLPERILQEGKLNEECYAQLHSGSAACPPQNGLEESKIVVFKSKTDGKYRLKPKGNLKFSTAFCTSYFPRPFYDSHIPSIPRWKRDFPQWQNFGHPWVLPPWSKNIPPFYQWRKNFLPWKDFGFPWFLPPFPPIFNKPFPPIFMSPPPVSMPNPPVSQPSMQPQPPSEREYGWRGNAIEETVAVEEGRDGMAKN</sequence>
<comment type="caution">
    <text evidence="3">The sequence shown here is derived from an EMBL/GenBank/DDBJ whole genome shotgun (WGS) entry which is preliminary data.</text>
</comment>
<keyword evidence="2" id="KW-0472">Membrane</keyword>
<evidence type="ECO:0000256" key="1">
    <source>
        <dbReference type="SAM" id="MobiDB-lite"/>
    </source>
</evidence>
<evidence type="ECO:0000256" key="2">
    <source>
        <dbReference type="SAM" id="Phobius"/>
    </source>
</evidence>
<evidence type="ECO:0000313" key="4">
    <source>
        <dbReference type="Proteomes" id="UP001604277"/>
    </source>
</evidence>
<dbReference type="PANTHER" id="PTHR33935">
    <property type="entry name" value="OS10G0148100 PROTEIN"/>
    <property type="match status" value="1"/>
</dbReference>
<keyword evidence="2" id="KW-1133">Transmembrane helix</keyword>
<evidence type="ECO:0000313" key="3">
    <source>
        <dbReference type="EMBL" id="KAL2537715.1"/>
    </source>
</evidence>
<name>A0ABD1VK38_9LAMI</name>
<keyword evidence="2" id="KW-0812">Transmembrane</keyword>
<feature type="compositionally biased region" description="Pro residues" evidence="1">
    <location>
        <begin position="275"/>
        <end position="290"/>
    </location>
</feature>
<proteinExistence type="predicted"/>
<organism evidence="3 4">
    <name type="scientific">Forsythia ovata</name>
    <dbReference type="NCBI Taxonomy" id="205694"/>
    <lineage>
        <taxon>Eukaryota</taxon>
        <taxon>Viridiplantae</taxon>
        <taxon>Streptophyta</taxon>
        <taxon>Embryophyta</taxon>
        <taxon>Tracheophyta</taxon>
        <taxon>Spermatophyta</taxon>
        <taxon>Magnoliopsida</taxon>
        <taxon>eudicotyledons</taxon>
        <taxon>Gunneridae</taxon>
        <taxon>Pentapetalae</taxon>
        <taxon>asterids</taxon>
        <taxon>lamiids</taxon>
        <taxon>Lamiales</taxon>
        <taxon>Oleaceae</taxon>
        <taxon>Forsythieae</taxon>
        <taxon>Forsythia</taxon>
    </lineage>
</organism>